<feature type="domain" description="Chemotaxis phosphatase CheX-like" evidence="2">
    <location>
        <begin position="45"/>
        <end position="123"/>
    </location>
</feature>
<accession>A0ABN3FB97</accession>
<evidence type="ECO:0000313" key="4">
    <source>
        <dbReference type="Proteomes" id="UP001501444"/>
    </source>
</evidence>
<dbReference type="EMBL" id="BAAARV010000003">
    <property type="protein sequence ID" value="GAA2326189.1"/>
    <property type="molecule type" value="Genomic_DNA"/>
</dbReference>
<dbReference type="RefSeq" id="WP_344610126.1">
    <property type="nucleotide sequence ID" value="NZ_BAAARV010000003.1"/>
</dbReference>
<evidence type="ECO:0000259" key="2">
    <source>
        <dbReference type="Pfam" id="PF13690"/>
    </source>
</evidence>
<evidence type="ECO:0000256" key="1">
    <source>
        <dbReference type="ARBA" id="ARBA00022500"/>
    </source>
</evidence>
<comment type="caution">
    <text evidence="3">The sequence shown here is derived from an EMBL/GenBank/DDBJ whole genome shotgun (WGS) entry which is preliminary data.</text>
</comment>
<dbReference type="Proteomes" id="UP001501444">
    <property type="component" value="Unassembled WGS sequence"/>
</dbReference>
<dbReference type="Pfam" id="PF13690">
    <property type="entry name" value="CheX"/>
    <property type="match status" value="1"/>
</dbReference>
<sequence>MEDRNEPPITPDQLHGIIWQVWTAYLGSSPTSAAVAEVPQADAEITASVCIAGAWLGHVVLRSGLAAAAAIAAAMLDLDPTRVKPDDIQDATGELMNITAGNLKSLLPQPSHLALPQVVVGRAEILWPGTNLLARAAVGWSDHRVTIEILHGEAPRR</sequence>
<reference evidence="3 4" key="1">
    <citation type="journal article" date="2019" name="Int. J. Syst. Evol. Microbiol.">
        <title>The Global Catalogue of Microorganisms (GCM) 10K type strain sequencing project: providing services to taxonomists for standard genome sequencing and annotation.</title>
        <authorList>
            <consortium name="The Broad Institute Genomics Platform"/>
            <consortium name="The Broad Institute Genome Sequencing Center for Infectious Disease"/>
            <person name="Wu L."/>
            <person name="Ma J."/>
        </authorList>
    </citation>
    <scope>NUCLEOTIDE SEQUENCE [LARGE SCALE GENOMIC DNA]</scope>
    <source>
        <strain evidence="3 4">JCM 3272</strain>
    </source>
</reference>
<evidence type="ECO:0000313" key="3">
    <source>
        <dbReference type="EMBL" id="GAA2326189.1"/>
    </source>
</evidence>
<gene>
    <name evidence="3" type="ORF">GCM10010170_000760</name>
</gene>
<dbReference type="Gene3D" id="3.40.1550.10">
    <property type="entry name" value="CheC-like"/>
    <property type="match status" value="1"/>
</dbReference>
<keyword evidence="1" id="KW-0145">Chemotaxis</keyword>
<dbReference type="InterPro" id="IPR028051">
    <property type="entry name" value="CheX-like_dom"/>
</dbReference>
<organism evidence="3 4">
    <name type="scientific">Dactylosporangium salmoneum</name>
    <dbReference type="NCBI Taxonomy" id="53361"/>
    <lineage>
        <taxon>Bacteria</taxon>
        <taxon>Bacillati</taxon>
        <taxon>Actinomycetota</taxon>
        <taxon>Actinomycetes</taxon>
        <taxon>Micromonosporales</taxon>
        <taxon>Micromonosporaceae</taxon>
        <taxon>Dactylosporangium</taxon>
    </lineage>
</organism>
<dbReference type="InterPro" id="IPR028976">
    <property type="entry name" value="CheC-like_sf"/>
</dbReference>
<dbReference type="SUPFAM" id="SSF103039">
    <property type="entry name" value="CheC-like"/>
    <property type="match status" value="1"/>
</dbReference>
<keyword evidence="4" id="KW-1185">Reference proteome</keyword>
<protein>
    <recommendedName>
        <fullName evidence="2">Chemotaxis phosphatase CheX-like domain-containing protein</fullName>
    </recommendedName>
</protein>
<name>A0ABN3FB97_9ACTN</name>
<proteinExistence type="predicted"/>